<keyword evidence="3" id="KW-0378">Hydrolase</keyword>
<dbReference type="Proteomes" id="UP001255856">
    <property type="component" value="Unassembled WGS sequence"/>
</dbReference>
<keyword evidence="6" id="KW-1185">Reference proteome</keyword>
<organism evidence="5 6">
    <name type="scientific">Prototheca wickerhamii</name>
    <dbReference type="NCBI Taxonomy" id="3111"/>
    <lineage>
        <taxon>Eukaryota</taxon>
        <taxon>Viridiplantae</taxon>
        <taxon>Chlorophyta</taxon>
        <taxon>core chlorophytes</taxon>
        <taxon>Trebouxiophyceae</taxon>
        <taxon>Chlorellales</taxon>
        <taxon>Chlorellaceae</taxon>
        <taxon>Prototheca</taxon>
    </lineage>
</organism>
<dbReference type="PRINTS" id="PR00862">
    <property type="entry name" value="PROLIGOPTASE"/>
</dbReference>
<dbReference type="AlphaFoldDB" id="A0AAD9IIM4"/>
<comment type="function">
    <text evidence="2">Serine peptidase whose precise substrate specificity remains unclear. Does not cleave peptides after a arginine or lysine residue. Regulates trans-Golgi network morphology and sorting by regulating the membrane binding of the AP-1 complex. May play a role in the regulation of synaptic vesicle exocytosis.</text>
</comment>
<dbReference type="SUPFAM" id="SSF53474">
    <property type="entry name" value="alpha/beta-Hydrolases"/>
    <property type="match status" value="1"/>
</dbReference>
<gene>
    <name evidence="5" type="ORF">QBZ16_003256</name>
</gene>
<reference evidence="5" key="1">
    <citation type="submission" date="2021-01" db="EMBL/GenBank/DDBJ databases">
        <authorList>
            <person name="Eckstrom K.M.E."/>
        </authorList>
    </citation>
    <scope>NUCLEOTIDE SEQUENCE</scope>
    <source>
        <strain evidence="5">UVCC 0001</strain>
    </source>
</reference>
<dbReference type="Pfam" id="PF00326">
    <property type="entry name" value="Peptidase_S9"/>
    <property type="match status" value="1"/>
</dbReference>
<name>A0AAD9IIM4_PROWI</name>
<dbReference type="GO" id="GO:0004252">
    <property type="term" value="F:serine-type endopeptidase activity"/>
    <property type="evidence" value="ECO:0007669"/>
    <property type="project" value="UniProtKB-UniRule"/>
</dbReference>
<dbReference type="EMBL" id="JASFZW010000004">
    <property type="protein sequence ID" value="KAK2078416.1"/>
    <property type="molecule type" value="Genomic_DNA"/>
</dbReference>
<keyword evidence="3" id="KW-0720">Serine protease</keyword>
<protein>
    <recommendedName>
        <fullName evidence="3">Prolyl endopeptidase</fullName>
        <ecNumber evidence="3">3.4.21.-</ecNumber>
    </recommendedName>
</protein>
<sequence>MSAPIAEPRDTGNDMPDPATWQALVRPSDHLLLEDFDIFARGIAIYGKESRQGQPRLALLRFGPEGNPVGELRTAQLPVWARSMEGGANVDFGASRVRILLSSPETPDVPADWDWEADELLVLEPPQPLPGVRTECVTVASAVDGAAVPVTISRQEATEARDAKSLTGPNTPSTSLLDPSCTRIWVDVYGAYGIPLSTGFDPEKASLLARGWAVVRAHVRGGGERGRSWHARRRAGLAEAHPLPTRVADLASCLEHVRRAAPGARIALVAHSAGGAVAAGLALQRPDLASALVLEAPFVDVLSAMCDPDLPLTVHEYEEWGDPRTADGFARVRSSPERAGCWLRIIFGSLAL</sequence>
<evidence type="ECO:0000313" key="5">
    <source>
        <dbReference type="EMBL" id="KAK2078416.1"/>
    </source>
</evidence>
<proteinExistence type="inferred from homology"/>
<dbReference type="EC" id="3.4.21.-" evidence="3"/>
<accession>A0AAD9IIM4</accession>
<dbReference type="PANTHER" id="PTHR11757">
    <property type="entry name" value="PROTEASE FAMILY S9A OLIGOPEPTIDASE"/>
    <property type="match status" value="1"/>
</dbReference>
<dbReference type="InterPro" id="IPR002470">
    <property type="entry name" value="Peptidase_S9A"/>
</dbReference>
<evidence type="ECO:0000256" key="3">
    <source>
        <dbReference type="RuleBase" id="RU368024"/>
    </source>
</evidence>
<dbReference type="GO" id="GO:0006508">
    <property type="term" value="P:proteolysis"/>
    <property type="evidence" value="ECO:0007669"/>
    <property type="project" value="UniProtKB-KW"/>
</dbReference>
<keyword evidence="3" id="KW-0645">Protease</keyword>
<dbReference type="InterPro" id="IPR001375">
    <property type="entry name" value="Peptidase_S9_cat"/>
</dbReference>
<dbReference type="InterPro" id="IPR051543">
    <property type="entry name" value="Serine_Peptidase_S9A"/>
</dbReference>
<dbReference type="InterPro" id="IPR029058">
    <property type="entry name" value="AB_hydrolase_fold"/>
</dbReference>
<evidence type="ECO:0000313" key="6">
    <source>
        <dbReference type="Proteomes" id="UP001255856"/>
    </source>
</evidence>
<evidence type="ECO:0000256" key="2">
    <source>
        <dbReference type="ARBA" id="ARBA00045448"/>
    </source>
</evidence>
<feature type="domain" description="Peptidase S9 prolyl oligopeptidase catalytic" evidence="4">
    <location>
        <begin position="200"/>
        <end position="332"/>
    </location>
</feature>
<comment type="caution">
    <text evidence="5">The sequence shown here is derived from an EMBL/GenBank/DDBJ whole genome shotgun (WGS) entry which is preliminary data.</text>
</comment>
<evidence type="ECO:0000256" key="1">
    <source>
        <dbReference type="ARBA" id="ARBA00005228"/>
    </source>
</evidence>
<evidence type="ECO:0000259" key="4">
    <source>
        <dbReference type="Pfam" id="PF00326"/>
    </source>
</evidence>
<dbReference type="Gene3D" id="2.130.10.120">
    <property type="entry name" value="Prolyl oligopeptidase, N-terminal domain"/>
    <property type="match status" value="1"/>
</dbReference>
<comment type="similarity">
    <text evidence="1 3">Belongs to the peptidase S9A family.</text>
</comment>
<dbReference type="PANTHER" id="PTHR11757:SF19">
    <property type="entry name" value="PROLYL ENDOPEPTIDASE-LIKE"/>
    <property type="match status" value="1"/>
</dbReference>
<dbReference type="Gene3D" id="3.40.50.1820">
    <property type="entry name" value="alpha/beta hydrolase"/>
    <property type="match status" value="1"/>
</dbReference>